<protein>
    <submittedName>
        <fullName evidence="2">Uncharacterized protein</fullName>
    </submittedName>
</protein>
<dbReference type="EMBL" id="BLQM01000113">
    <property type="protein sequence ID" value="GMH65299.1"/>
    <property type="molecule type" value="Genomic_DNA"/>
</dbReference>
<sequence length="337" mass="37388">MTSFSSIDSRYHAIYSEMRERNLNKLTSSVNLPPNFSVDSKMAHHTYRGGADSHRCLSMYSFPKVSLHDRGKELFNELNDLFSVDEDVVLFSPTPPRDDKDAKNIWGKLHWTMMQIQGFNVYEGSPDGSESRNEKNANFGKSIQEVFAGDDSGGTIEIRLIGVIAVSTGLVMIGLPSSDVNSLRDGIRESISSGDLGYNLKEPFVNDIVHSTILRLTGEGDGTLGEKVLDIAKRFGDADLGTMTVEKVNVGEASWRMMDEELERTPAFWSWRIGSGGEVGETQTGTKRPETKTNFDSQAQTTPRLDTSSFSEESDSETSTPQPAQPREVRLQDVGWE</sequence>
<feature type="compositionally biased region" description="Polar residues" evidence="1">
    <location>
        <begin position="294"/>
        <end position="305"/>
    </location>
</feature>
<organism evidence="2 3">
    <name type="scientific">Triparma laevis f. inornata</name>
    <dbReference type="NCBI Taxonomy" id="1714386"/>
    <lineage>
        <taxon>Eukaryota</taxon>
        <taxon>Sar</taxon>
        <taxon>Stramenopiles</taxon>
        <taxon>Ochrophyta</taxon>
        <taxon>Bolidophyceae</taxon>
        <taxon>Parmales</taxon>
        <taxon>Triparmaceae</taxon>
        <taxon>Triparma</taxon>
    </lineage>
</organism>
<gene>
    <name evidence="2" type="ORF">TL16_g04162</name>
</gene>
<dbReference type="Proteomes" id="UP001162640">
    <property type="component" value="Unassembled WGS sequence"/>
</dbReference>
<reference evidence="3" key="1">
    <citation type="journal article" date="2023" name="Commun. Biol.">
        <title>Genome analysis of Parmales, the sister group of diatoms, reveals the evolutionary specialization of diatoms from phago-mixotrophs to photoautotrophs.</title>
        <authorList>
            <person name="Ban H."/>
            <person name="Sato S."/>
            <person name="Yoshikawa S."/>
            <person name="Yamada K."/>
            <person name="Nakamura Y."/>
            <person name="Ichinomiya M."/>
            <person name="Sato N."/>
            <person name="Blanc-Mathieu R."/>
            <person name="Endo H."/>
            <person name="Kuwata A."/>
            <person name="Ogata H."/>
        </authorList>
    </citation>
    <scope>NUCLEOTIDE SEQUENCE [LARGE SCALE GENOMIC DNA]</scope>
</reference>
<evidence type="ECO:0000256" key="1">
    <source>
        <dbReference type="SAM" id="MobiDB-lite"/>
    </source>
</evidence>
<evidence type="ECO:0000313" key="3">
    <source>
        <dbReference type="Proteomes" id="UP001162640"/>
    </source>
</evidence>
<name>A0A9W7E266_9STRA</name>
<proteinExistence type="predicted"/>
<evidence type="ECO:0000313" key="2">
    <source>
        <dbReference type="EMBL" id="GMH65299.1"/>
    </source>
</evidence>
<comment type="caution">
    <text evidence="2">The sequence shown here is derived from an EMBL/GenBank/DDBJ whole genome shotgun (WGS) entry which is preliminary data.</text>
</comment>
<dbReference type="AlphaFoldDB" id="A0A9W7E266"/>
<feature type="region of interest" description="Disordered" evidence="1">
    <location>
        <begin position="273"/>
        <end position="337"/>
    </location>
</feature>
<accession>A0A9W7E266</accession>